<comment type="caution">
    <text evidence="2">The sequence shown here is derived from an EMBL/GenBank/DDBJ whole genome shotgun (WGS) entry which is preliminary data.</text>
</comment>
<dbReference type="Proteomes" id="UP000299102">
    <property type="component" value="Unassembled WGS sequence"/>
</dbReference>
<protein>
    <submittedName>
        <fullName evidence="2">Uncharacterized protein</fullName>
    </submittedName>
</protein>
<organism evidence="2 3">
    <name type="scientific">Eumeta variegata</name>
    <name type="common">Bagworm moth</name>
    <name type="synonym">Eumeta japonica</name>
    <dbReference type="NCBI Taxonomy" id="151549"/>
    <lineage>
        <taxon>Eukaryota</taxon>
        <taxon>Metazoa</taxon>
        <taxon>Ecdysozoa</taxon>
        <taxon>Arthropoda</taxon>
        <taxon>Hexapoda</taxon>
        <taxon>Insecta</taxon>
        <taxon>Pterygota</taxon>
        <taxon>Neoptera</taxon>
        <taxon>Endopterygota</taxon>
        <taxon>Lepidoptera</taxon>
        <taxon>Glossata</taxon>
        <taxon>Ditrysia</taxon>
        <taxon>Tineoidea</taxon>
        <taxon>Psychidae</taxon>
        <taxon>Oiketicinae</taxon>
        <taxon>Eumeta</taxon>
    </lineage>
</organism>
<evidence type="ECO:0000313" key="2">
    <source>
        <dbReference type="EMBL" id="GBP04098.1"/>
    </source>
</evidence>
<gene>
    <name evidence="2" type="ORF">EVAR_73546_1</name>
</gene>
<proteinExistence type="predicted"/>
<keyword evidence="1" id="KW-0812">Transmembrane</keyword>
<keyword evidence="1" id="KW-1133">Transmembrane helix</keyword>
<accession>A0A4C1SS81</accession>
<dbReference type="AlphaFoldDB" id="A0A4C1SS81"/>
<feature type="transmembrane region" description="Helical" evidence="1">
    <location>
        <begin position="103"/>
        <end position="122"/>
    </location>
</feature>
<keyword evidence="1" id="KW-0472">Membrane</keyword>
<keyword evidence="3" id="KW-1185">Reference proteome</keyword>
<evidence type="ECO:0000313" key="3">
    <source>
        <dbReference type="Proteomes" id="UP000299102"/>
    </source>
</evidence>
<dbReference type="EMBL" id="BGZK01003732">
    <property type="protein sequence ID" value="GBP04098.1"/>
    <property type="molecule type" value="Genomic_DNA"/>
</dbReference>
<name>A0A4C1SS81_EUMVA</name>
<evidence type="ECO:0000256" key="1">
    <source>
        <dbReference type="SAM" id="Phobius"/>
    </source>
</evidence>
<sequence length="130" mass="14976">MVRLGLRRQAAVKGKTQINSARECIPCFYDSLKNIFKKEQRKEGKWKKSVKTEINNRKVKSCGYSCAQTRLFSVTCFSSPNQTRRRQFDRSSKAKDMCKTTPWSFANILGITEIMGTIFFSLSRFDSPEA</sequence>
<reference evidence="2 3" key="1">
    <citation type="journal article" date="2019" name="Commun. Biol.">
        <title>The bagworm genome reveals a unique fibroin gene that provides high tensile strength.</title>
        <authorList>
            <person name="Kono N."/>
            <person name="Nakamura H."/>
            <person name="Ohtoshi R."/>
            <person name="Tomita M."/>
            <person name="Numata K."/>
            <person name="Arakawa K."/>
        </authorList>
    </citation>
    <scope>NUCLEOTIDE SEQUENCE [LARGE SCALE GENOMIC DNA]</scope>
</reference>